<dbReference type="OrthoDB" id="2783256at2759"/>
<proteinExistence type="predicted"/>
<organism evidence="2 3">
    <name type="scientific">Fistulina hepatica ATCC 64428</name>
    <dbReference type="NCBI Taxonomy" id="1128425"/>
    <lineage>
        <taxon>Eukaryota</taxon>
        <taxon>Fungi</taxon>
        <taxon>Dikarya</taxon>
        <taxon>Basidiomycota</taxon>
        <taxon>Agaricomycotina</taxon>
        <taxon>Agaricomycetes</taxon>
        <taxon>Agaricomycetidae</taxon>
        <taxon>Agaricales</taxon>
        <taxon>Fistulinaceae</taxon>
        <taxon>Fistulina</taxon>
    </lineage>
</organism>
<reference evidence="2 3" key="1">
    <citation type="journal article" date="2015" name="Fungal Genet. Biol.">
        <title>Evolution of novel wood decay mechanisms in Agaricales revealed by the genome sequences of Fistulina hepatica and Cylindrobasidium torrendii.</title>
        <authorList>
            <person name="Floudas D."/>
            <person name="Held B.W."/>
            <person name="Riley R."/>
            <person name="Nagy L.G."/>
            <person name="Koehler G."/>
            <person name="Ransdell A.S."/>
            <person name="Younus H."/>
            <person name="Chow J."/>
            <person name="Chiniquy J."/>
            <person name="Lipzen A."/>
            <person name="Tritt A."/>
            <person name="Sun H."/>
            <person name="Haridas S."/>
            <person name="LaButti K."/>
            <person name="Ohm R.A."/>
            <person name="Kues U."/>
            <person name="Blanchette R.A."/>
            <person name="Grigoriev I.V."/>
            <person name="Minto R.E."/>
            <person name="Hibbett D.S."/>
        </authorList>
    </citation>
    <scope>NUCLEOTIDE SEQUENCE [LARGE SCALE GENOMIC DNA]</scope>
    <source>
        <strain evidence="2 3">ATCC 64428</strain>
    </source>
</reference>
<dbReference type="InterPro" id="IPR046522">
    <property type="entry name" value="DUF6699"/>
</dbReference>
<keyword evidence="3" id="KW-1185">Reference proteome</keyword>
<feature type="domain" description="DUF6699" evidence="1">
    <location>
        <begin position="77"/>
        <end position="194"/>
    </location>
</feature>
<protein>
    <recommendedName>
        <fullName evidence="1">DUF6699 domain-containing protein</fullName>
    </recommendedName>
</protein>
<sequence>MPISTHTICQSCFYCGHGDSHYLLFRDRKNINPRHLYNPTPVVPPPWCTCMHHPFSFFQGEPVDIHPMLASTSSGLIHYDVSQQPPRFLRSSGLQSAVSPSVWSVVITIPGFPSWDITVNCTSFDYVTVFDIIDHLYCSLRAAVDKHTYESLPAEVRRRACQAFQTRCTSTAERKKGMKRVDFLPGTVFRGFEVKQPSAFRLGEPVLKLHTTYAKTPA</sequence>
<evidence type="ECO:0000313" key="2">
    <source>
        <dbReference type="EMBL" id="KIY53736.1"/>
    </source>
</evidence>
<accession>A0A0D7AQZ2</accession>
<name>A0A0D7AQZ2_9AGAR</name>
<dbReference type="AlphaFoldDB" id="A0A0D7AQZ2"/>
<dbReference type="Pfam" id="PF20415">
    <property type="entry name" value="DUF6699"/>
    <property type="match status" value="1"/>
</dbReference>
<evidence type="ECO:0000313" key="3">
    <source>
        <dbReference type="Proteomes" id="UP000054144"/>
    </source>
</evidence>
<dbReference type="EMBL" id="KN881590">
    <property type="protein sequence ID" value="KIY53736.1"/>
    <property type="molecule type" value="Genomic_DNA"/>
</dbReference>
<evidence type="ECO:0000259" key="1">
    <source>
        <dbReference type="Pfam" id="PF20415"/>
    </source>
</evidence>
<dbReference type="Proteomes" id="UP000054144">
    <property type="component" value="Unassembled WGS sequence"/>
</dbReference>
<gene>
    <name evidence="2" type="ORF">FISHEDRAFT_68604</name>
</gene>